<accession>A0ABM1MK76</accession>
<evidence type="ECO:0000256" key="2">
    <source>
        <dbReference type="ARBA" id="ARBA00022525"/>
    </source>
</evidence>
<sequence>MNVVVAWAFTLVVCSWCIGLNEGRRVCVPEKIYVEPCQVCKCSKDGFNMYCQKKDCEQDEYQSLNPDDYFDVDSFLPKERIPYLDDEIEVDKEEEFENDSNDISDEKFGGDFRFEKDFQDIELNDDVEDIGQLPPNYRFRREILI</sequence>
<organism evidence="7 8">
    <name type="scientific">Nicrophorus vespilloides</name>
    <name type="common">Boreal carrion beetle</name>
    <dbReference type="NCBI Taxonomy" id="110193"/>
    <lineage>
        <taxon>Eukaryota</taxon>
        <taxon>Metazoa</taxon>
        <taxon>Ecdysozoa</taxon>
        <taxon>Arthropoda</taxon>
        <taxon>Hexapoda</taxon>
        <taxon>Insecta</taxon>
        <taxon>Pterygota</taxon>
        <taxon>Neoptera</taxon>
        <taxon>Endopterygota</taxon>
        <taxon>Coleoptera</taxon>
        <taxon>Polyphaga</taxon>
        <taxon>Staphyliniformia</taxon>
        <taxon>Silphidae</taxon>
        <taxon>Nicrophorinae</taxon>
        <taxon>Nicrophorus</taxon>
    </lineage>
</organism>
<feature type="chain" id="PRO_5046457232" evidence="6">
    <location>
        <begin position="24"/>
        <end position="145"/>
    </location>
</feature>
<evidence type="ECO:0000313" key="7">
    <source>
        <dbReference type="Proteomes" id="UP000695000"/>
    </source>
</evidence>
<comment type="similarity">
    <text evidence="5">Belongs to the protease inhibitor I19 family.</text>
</comment>
<keyword evidence="2" id="KW-0964">Secreted</keyword>
<dbReference type="RefSeq" id="XP_017774976.1">
    <property type="nucleotide sequence ID" value="XM_017919487.1"/>
</dbReference>
<dbReference type="Proteomes" id="UP000695000">
    <property type="component" value="Unplaced"/>
</dbReference>
<dbReference type="InterPro" id="IPR036201">
    <property type="entry name" value="Pacifastin_dom_sf"/>
</dbReference>
<reference evidence="8" key="1">
    <citation type="submission" date="2025-08" db="UniProtKB">
        <authorList>
            <consortium name="RefSeq"/>
        </authorList>
    </citation>
    <scope>IDENTIFICATION</scope>
    <source>
        <tissue evidence="8">Whole Larva</tissue>
    </source>
</reference>
<feature type="signal peptide" evidence="6">
    <location>
        <begin position="1"/>
        <end position="23"/>
    </location>
</feature>
<evidence type="ECO:0000313" key="8">
    <source>
        <dbReference type="RefSeq" id="XP_017774976.1"/>
    </source>
</evidence>
<keyword evidence="3" id="KW-0646">Protease inhibitor</keyword>
<dbReference type="SUPFAM" id="SSF57283">
    <property type="entry name" value="PMP inhibitors"/>
    <property type="match status" value="1"/>
</dbReference>
<evidence type="ECO:0000256" key="6">
    <source>
        <dbReference type="SAM" id="SignalP"/>
    </source>
</evidence>
<evidence type="ECO:0000256" key="3">
    <source>
        <dbReference type="ARBA" id="ARBA00022690"/>
    </source>
</evidence>
<keyword evidence="7" id="KW-1185">Reference proteome</keyword>
<evidence type="ECO:0000256" key="1">
    <source>
        <dbReference type="ARBA" id="ARBA00004613"/>
    </source>
</evidence>
<evidence type="ECO:0000256" key="5">
    <source>
        <dbReference type="ARBA" id="ARBA00029459"/>
    </source>
</evidence>
<protein>
    <submittedName>
        <fullName evidence="8">Uncharacterized protein LOC108561514</fullName>
    </submittedName>
</protein>
<keyword evidence="6" id="KW-0732">Signal</keyword>
<keyword evidence="4" id="KW-0722">Serine protease inhibitor</keyword>
<name>A0ABM1MK76_NICVS</name>
<gene>
    <name evidence="8" type="primary">LOC108561514</name>
</gene>
<comment type="subcellular location">
    <subcellularLocation>
        <location evidence="1">Secreted</location>
    </subcellularLocation>
</comment>
<evidence type="ECO:0000256" key="4">
    <source>
        <dbReference type="ARBA" id="ARBA00022900"/>
    </source>
</evidence>
<dbReference type="GeneID" id="108561514"/>
<proteinExistence type="inferred from homology"/>